<gene>
    <name evidence="3" type="ORF">NP493_1720g00018</name>
    <name evidence="2" type="ORF">NP493_9079g00007</name>
</gene>
<evidence type="ECO:0000256" key="1">
    <source>
        <dbReference type="SAM" id="SignalP"/>
    </source>
</evidence>
<proteinExistence type="predicted"/>
<evidence type="ECO:0000313" key="3">
    <source>
        <dbReference type="EMBL" id="KAK2159410.1"/>
    </source>
</evidence>
<organism evidence="2 4">
    <name type="scientific">Ridgeia piscesae</name>
    <name type="common">Tubeworm</name>
    <dbReference type="NCBI Taxonomy" id="27915"/>
    <lineage>
        <taxon>Eukaryota</taxon>
        <taxon>Metazoa</taxon>
        <taxon>Spiralia</taxon>
        <taxon>Lophotrochozoa</taxon>
        <taxon>Annelida</taxon>
        <taxon>Polychaeta</taxon>
        <taxon>Sedentaria</taxon>
        <taxon>Canalipalpata</taxon>
        <taxon>Sabellida</taxon>
        <taxon>Siboglinidae</taxon>
        <taxon>Ridgeia</taxon>
    </lineage>
</organism>
<sequence>MAKYFIALLALAAVYAAEVVAQYRYDGSWNGYDYDCCRHRRPNFCYPSLVKPFPYYYRCVNRRVVYGRCGVNQCVTMYGSCGQCRDRCSYTSGVYSYYSSYFSGRYYYQCSRGSMYYRSCGLNQSYYPGLGRCGCRESYCERYSGWQATVCNGCGGYVFCRYGRPIRYRRCPWNRRHYDCHRHRCVSRCNGCCGRR</sequence>
<reference evidence="2" key="1">
    <citation type="journal article" date="2023" name="Mol. Biol. Evol.">
        <title>Third-Generation Sequencing Reveals the Adaptive Role of the Epigenome in Three Deep-Sea Polychaetes.</title>
        <authorList>
            <person name="Perez M."/>
            <person name="Aroh O."/>
            <person name="Sun Y."/>
            <person name="Lan Y."/>
            <person name="Juniper S.K."/>
            <person name="Young C.R."/>
            <person name="Angers B."/>
            <person name="Qian P.Y."/>
        </authorList>
    </citation>
    <scope>NUCLEOTIDE SEQUENCE</scope>
    <source>
        <strain evidence="2">R07B-5</strain>
    </source>
</reference>
<evidence type="ECO:0000313" key="4">
    <source>
        <dbReference type="Proteomes" id="UP001209878"/>
    </source>
</evidence>
<keyword evidence="1" id="KW-0732">Signal</keyword>
<name>A0AAD9INF3_RIDPI</name>
<comment type="caution">
    <text evidence="2">The sequence shown here is derived from an EMBL/GenBank/DDBJ whole genome shotgun (WGS) entry which is preliminary data.</text>
</comment>
<accession>A0AAD9INF3</accession>
<keyword evidence="4" id="KW-1185">Reference proteome</keyword>
<dbReference type="AlphaFoldDB" id="A0AAD9INF3"/>
<feature type="signal peptide" evidence="1">
    <location>
        <begin position="1"/>
        <end position="16"/>
    </location>
</feature>
<dbReference type="EMBL" id="JAODUO010001722">
    <property type="protein sequence ID" value="KAK2159410.1"/>
    <property type="molecule type" value="Genomic_DNA"/>
</dbReference>
<dbReference type="Proteomes" id="UP001209878">
    <property type="component" value="Unassembled WGS sequence"/>
</dbReference>
<dbReference type="EMBL" id="JAODUO010009074">
    <property type="protein sequence ID" value="KAK2138034.1"/>
    <property type="molecule type" value="Genomic_DNA"/>
</dbReference>
<evidence type="ECO:0000313" key="2">
    <source>
        <dbReference type="EMBL" id="KAK2138034.1"/>
    </source>
</evidence>
<feature type="chain" id="PRO_5042442524" evidence="1">
    <location>
        <begin position="17"/>
        <end position="196"/>
    </location>
</feature>
<protein>
    <submittedName>
        <fullName evidence="2">Uncharacterized protein</fullName>
    </submittedName>
</protein>